<organism evidence="1 2">
    <name type="scientific">Candidatus Planktophila versatilis</name>
    <dbReference type="NCBI Taxonomy" id="1884905"/>
    <lineage>
        <taxon>Bacteria</taxon>
        <taxon>Bacillati</taxon>
        <taxon>Actinomycetota</taxon>
        <taxon>Actinomycetes</taxon>
        <taxon>Candidatus Nanopelagicales</taxon>
        <taxon>Candidatus Nanopelagicaceae</taxon>
        <taxon>Candidatus Planktophila</taxon>
    </lineage>
</organism>
<reference evidence="1 2" key="1">
    <citation type="submission" date="2016-07" db="EMBL/GenBank/DDBJ databases">
        <title>High microdiversification within the ubiquitous acI lineage of Actinobacteria.</title>
        <authorList>
            <person name="Neuenschwander S.M."/>
            <person name="Salcher M."/>
            <person name="Ghai R."/>
            <person name="Pernthaler J."/>
        </authorList>
    </citation>
    <scope>NUCLEOTIDE SEQUENCE [LARGE SCALE GENOMIC DNA]</scope>
    <source>
        <strain evidence="1">MMS-IIB-76</strain>
    </source>
</reference>
<dbReference type="Gene3D" id="3.40.50.720">
    <property type="entry name" value="NAD(P)-binding Rossmann-like Domain"/>
    <property type="match status" value="1"/>
</dbReference>
<evidence type="ECO:0000313" key="2">
    <source>
        <dbReference type="Proteomes" id="UP000217194"/>
    </source>
</evidence>
<sequence length="373" mass="41134">MRELKRGVALSQSTTPGQYFLGTLKRVIRISTPEEKVIALALALGKSEKEILQTPNVLDATVSTLLAQLEEEELINHEQGVLRVSQRFVSKLDNRVKKNSRPAFDAGVQQLQRRCAPELNQTNWITGVIDGGVEMLSSRQNYLCEISGNNRVATLLYSLLLASGLSQVRFTPASRGAYPLISDIDMALSTFRQSDTGTAFKSHCEMMRRELALFPLDRHENYLDEVSTPDLRIHCGDINPETLSLWMSSGEKFLIIPSPRADSALIGPLVIPGVSPCLRCYELSSREQRGVIDLLDFTPNVAKEYPQIAAHFIAAMAASLIVQFCDAITVANQRDTAADFSALLGIAISIDYQLLAYPQVVAIPRHPLCGCAF</sequence>
<dbReference type="AlphaFoldDB" id="A0AAC9YVU7"/>
<accession>A0AAC9YVU7</accession>
<name>A0AAC9YVU7_9ACTN</name>
<evidence type="ECO:0000313" key="1">
    <source>
        <dbReference type="EMBL" id="ASY22158.1"/>
    </source>
</evidence>
<dbReference type="EMBL" id="CP016778">
    <property type="protein sequence ID" value="ASY22158.1"/>
    <property type="molecule type" value="Genomic_DNA"/>
</dbReference>
<protein>
    <recommendedName>
        <fullName evidence="3">Bacteriocin biosynthesis cyclodehydratase domain-containing protein</fullName>
    </recommendedName>
</protein>
<dbReference type="Proteomes" id="UP000217194">
    <property type="component" value="Chromosome"/>
</dbReference>
<gene>
    <name evidence="1" type="ORF">A1sIIB76_00805</name>
</gene>
<evidence type="ECO:0008006" key="3">
    <source>
        <dbReference type="Google" id="ProtNLM"/>
    </source>
</evidence>
<proteinExistence type="predicted"/>
<dbReference type="RefSeq" id="WP_095696734.1">
    <property type="nucleotide sequence ID" value="NZ_CP016778.1"/>
</dbReference>